<protein>
    <recommendedName>
        <fullName evidence="10">UDP-N-acetylglucosamine--N-acetylmuramyl-(pentapeptide) pyrophosphoryl-undecaprenol N-acetylglucosamine transferase</fullName>
        <ecNumber evidence="10">2.4.1.227</ecNumber>
    </recommendedName>
    <alternativeName>
        <fullName evidence="10">Undecaprenyl-PP-MurNAc-pentapeptide-UDPGlcNAc GlcNAc transferase</fullName>
    </alternativeName>
</protein>
<evidence type="ECO:0000256" key="8">
    <source>
        <dbReference type="ARBA" id="ARBA00023306"/>
    </source>
</evidence>
<evidence type="ECO:0000256" key="10">
    <source>
        <dbReference type="HAMAP-Rule" id="MF_00033"/>
    </source>
</evidence>
<keyword evidence="3 10" id="KW-0328">Glycosyltransferase</keyword>
<evidence type="ECO:0000259" key="11">
    <source>
        <dbReference type="Pfam" id="PF03033"/>
    </source>
</evidence>
<dbReference type="InterPro" id="IPR006009">
    <property type="entry name" value="GlcNAc_MurG"/>
</dbReference>
<keyword evidence="7 10" id="KW-0472">Membrane</keyword>
<gene>
    <name evidence="10" type="primary">murG</name>
    <name evidence="13" type="ORF">A2928_01790</name>
</gene>
<evidence type="ECO:0000313" key="14">
    <source>
        <dbReference type="Proteomes" id="UP000176221"/>
    </source>
</evidence>
<dbReference type="EMBL" id="MHRX01000028">
    <property type="protein sequence ID" value="OHA33663.1"/>
    <property type="molecule type" value="Genomic_DNA"/>
</dbReference>
<dbReference type="EC" id="2.4.1.227" evidence="10"/>
<dbReference type="GO" id="GO:0005975">
    <property type="term" value="P:carbohydrate metabolic process"/>
    <property type="evidence" value="ECO:0007669"/>
    <property type="project" value="InterPro"/>
</dbReference>
<name>A0A1G2NC95_9BACT</name>
<dbReference type="GO" id="GO:0051301">
    <property type="term" value="P:cell division"/>
    <property type="evidence" value="ECO:0007669"/>
    <property type="project" value="UniProtKB-KW"/>
</dbReference>
<feature type="binding site" evidence="10">
    <location>
        <position position="169"/>
    </location>
    <ligand>
        <name>UDP-N-acetyl-alpha-D-glucosamine</name>
        <dbReference type="ChEBI" id="CHEBI:57705"/>
    </ligand>
</feature>
<evidence type="ECO:0000256" key="3">
    <source>
        <dbReference type="ARBA" id="ARBA00022676"/>
    </source>
</evidence>
<evidence type="ECO:0000256" key="7">
    <source>
        <dbReference type="ARBA" id="ARBA00023136"/>
    </source>
</evidence>
<feature type="binding site" evidence="10">
    <location>
        <position position="303"/>
    </location>
    <ligand>
        <name>UDP-N-acetyl-alpha-D-glucosamine</name>
        <dbReference type="ChEBI" id="CHEBI:57705"/>
    </ligand>
</feature>
<dbReference type="PANTHER" id="PTHR21015:SF27">
    <property type="entry name" value="UDP-N-ACETYLGLUCOSAMINE--N-ACETYLMURAMYL-(PENTAPEPTIDE) PYROPHOSPHORYL-UNDECAPRENOL N-ACETYLGLUCOSAMINE TRANSFERASE"/>
    <property type="match status" value="1"/>
</dbReference>
<dbReference type="CDD" id="cd03785">
    <property type="entry name" value="GT28_MurG"/>
    <property type="match status" value="1"/>
</dbReference>
<feature type="domain" description="Glycosyl transferase family 28 C-terminal" evidence="12">
    <location>
        <begin position="192"/>
        <end position="361"/>
    </location>
</feature>
<evidence type="ECO:0000259" key="12">
    <source>
        <dbReference type="Pfam" id="PF04101"/>
    </source>
</evidence>
<keyword evidence="6 10" id="KW-0573">Peptidoglycan synthesis</keyword>
<dbReference type="GO" id="GO:0009252">
    <property type="term" value="P:peptidoglycan biosynthetic process"/>
    <property type="evidence" value="ECO:0007669"/>
    <property type="project" value="UniProtKB-UniRule"/>
</dbReference>
<feature type="domain" description="Glycosyltransferase family 28 N-terminal" evidence="11">
    <location>
        <begin position="3"/>
        <end position="146"/>
    </location>
</feature>
<dbReference type="STRING" id="1802319.A2928_01790"/>
<organism evidence="13 14">
    <name type="scientific">Candidatus Taylorbacteria bacterium RIFCSPLOWO2_01_FULL_45_15b</name>
    <dbReference type="NCBI Taxonomy" id="1802319"/>
    <lineage>
        <taxon>Bacteria</taxon>
        <taxon>Candidatus Tayloriibacteriota</taxon>
    </lineage>
</organism>
<keyword evidence="4 10" id="KW-0808">Transferase</keyword>
<evidence type="ECO:0000256" key="5">
    <source>
        <dbReference type="ARBA" id="ARBA00022960"/>
    </source>
</evidence>
<dbReference type="Pfam" id="PF03033">
    <property type="entry name" value="Glyco_transf_28"/>
    <property type="match status" value="1"/>
</dbReference>
<dbReference type="AlphaFoldDB" id="A0A1G2NC95"/>
<keyword evidence="5 10" id="KW-0133">Cell shape</keyword>
<sequence length="375" mass="41148">MKILFTGGGSGGHFYPIIAVAEEVHTVVRERKLLDPELFYMSDDPFSTRMLFDTRISFKKTSAGKMRTYRSIFNFFDLFRTAWGIIRSFFSVGAMYPDVVFGKGGYASFPALFAARFFRIPVIIHESDSVPGRVNSWAGKFATRIAVSYPQAATFFPADKVALTGNPVRKAISRPLSNGAHEFLALSESLPVVLVLGGSQGSEIINESVISILPELLTRYQVIHQTGKKNLQAVVESAAVVLGESKFKDRYKPFDYLNDLALSMSAGVASIVVSRAGSAIFEIARWGTPSVIIPISESNGDHQRKNAFNYSRTGAAIVIEEANLTPHVLLSEIDRVLGDSALREDMKKSAIQFSSPDAAKKIAEEIVNIALAHEK</sequence>
<dbReference type="Pfam" id="PF04101">
    <property type="entry name" value="Glyco_tran_28_C"/>
    <property type="match status" value="1"/>
</dbReference>
<comment type="similarity">
    <text evidence="10">Belongs to the glycosyltransferase 28 family. MurG subfamily.</text>
</comment>
<dbReference type="GO" id="GO:0008360">
    <property type="term" value="P:regulation of cell shape"/>
    <property type="evidence" value="ECO:0007669"/>
    <property type="project" value="UniProtKB-KW"/>
</dbReference>
<comment type="caution">
    <text evidence="10">Lacks conserved residue(s) required for the propagation of feature annotation.</text>
</comment>
<evidence type="ECO:0000256" key="2">
    <source>
        <dbReference type="ARBA" id="ARBA00022618"/>
    </source>
</evidence>
<dbReference type="GO" id="GO:0005886">
    <property type="term" value="C:plasma membrane"/>
    <property type="evidence" value="ECO:0007669"/>
    <property type="project" value="UniProtKB-SubCell"/>
</dbReference>
<keyword evidence="1 10" id="KW-1003">Cell membrane</keyword>
<dbReference type="InterPro" id="IPR007235">
    <property type="entry name" value="Glyco_trans_28_C"/>
</dbReference>
<dbReference type="HAMAP" id="MF_00033">
    <property type="entry name" value="MurG"/>
    <property type="match status" value="1"/>
</dbReference>
<dbReference type="GO" id="GO:0050511">
    <property type="term" value="F:undecaprenyldiphospho-muramoylpentapeptide beta-N-acetylglucosaminyltransferase activity"/>
    <property type="evidence" value="ECO:0007669"/>
    <property type="project" value="UniProtKB-UniRule"/>
</dbReference>
<evidence type="ECO:0000256" key="1">
    <source>
        <dbReference type="ARBA" id="ARBA00022475"/>
    </source>
</evidence>
<dbReference type="PANTHER" id="PTHR21015">
    <property type="entry name" value="UDP-N-ACETYLGLUCOSAMINE--N-ACETYLMURAMYL-(PENTAPEPTIDE) PYROPHOSPHORYL-UNDECAPRENOL N-ACETYLGLUCOSAMINE TRANSFERASE 1"/>
    <property type="match status" value="1"/>
</dbReference>
<evidence type="ECO:0000313" key="13">
    <source>
        <dbReference type="EMBL" id="OHA33663.1"/>
    </source>
</evidence>
<comment type="subcellular location">
    <subcellularLocation>
        <location evidence="10">Cell membrane</location>
        <topology evidence="10">Peripheral membrane protein</topology>
        <orientation evidence="10">Cytoplasmic side</orientation>
    </subcellularLocation>
</comment>
<comment type="function">
    <text evidence="10">Cell wall formation. Catalyzes the transfer of a GlcNAc subunit on undecaprenyl-pyrophosphoryl-MurNAc-pentapeptide (lipid intermediate I) to form undecaprenyl-pyrophosphoryl-MurNAc-(pentapeptide)GlcNAc (lipid intermediate II).</text>
</comment>
<dbReference type="SUPFAM" id="SSF53756">
    <property type="entry name" value="UDP-Glycosyltransferase/glycogen phosphorylase"/>
    <property type="match status" value="1"/>
</dbReference>
<evidence type="ECO:0000256" key="6">
    <source>
        <dbReference type="ARBA" id="ARBA00022984"/>
    </source>
</evidence>
<evidence type="ECO:0000256" key="4">
    <source>
        <dbReference type="ARBA" id="ARBA00022679"/>
    </source>
</evidence>
<dbReference type="Gene3D" id="3.40.50.2000">
    <property type="entry name" value="Glycogen Phosphorylase B"/>
    <property type="match status" value="2"/>
</dbReference>
<evidence type="ECO:0000256" key="9">
    <source>
        <dbReference type="ARBA" id="ARBA00023316"/>
    </source>
</evidence>
<keyword evidence="9 10" id="KW-0961">Cell wall biogenesis/degradation</keyword>
<dbReference type="GO" id="GO:0071555">
    <property type="term" value="P:cell wall organization"/>
    <property type="evidence" value="ECO:0007669"/>
    <property type="project" value="UniProtKB-KW"/>
</dbReference>
<comment type="catalytic activity">
    <reaction evidence="10">
        <text>di-trans,octa-cis-undecaprenyl diphospho-N-acetyl-alpha-D-muramoyl-L-alanyl-D-glutamyl-meso-2,6-diaminopimeloyl-D-alanyl-D-alanine + UDP-N-acetyl-alpha-D-glucosamine = di-trans,octa-cis-undecaprenyl diphospho-[N-acetyl-alpha-D-glucosaminyl-(1-&gt;4)]-N-acetyl-alpha-D-muramoyl-L-alanyl-D-glutamyl-meso-2,6-diaminopimeloyl-D-alanyl-D-alanine + UDP + H(+)</text>
        <dbReference type="Rhea" id="RHEA:31227"/>
        <dbReference type="ChEBI" id="CHEBI:15378"/>
        <dbReference type="ChEBI" id="CHEBI:57705"/>
        <dbReference type="ChEBI" id="CHEBI:58223"/>
        <dbReference type="ChEBI" id="CHEBI:61387"/>
        <dbReference type="ChEBI" id="CHEBI:61388"/>
        <dbReference type="EC" id="2.4.1.227"/>
    </reaction>
</comment>
<accession>A0A1G2NC95</accession>
<comment type="caution">
    <text evidence="13">The sequence shown here is derived from an EMBL/GenBank/DDBJ whole genome shotgun (WGS) entry which is preliminary data.</text>
</comment>
<reference evidence="13 14" key="1">
    <citation type="journal article" date="2016" name="Nat. Commun.">
        <title>Thousands of microbial genomes shed light on interconnected biogeochemical processes in an aquifer system.</title>
        <authorList>
            <person name="Anantharaman K."/>
            <person name="Brown C.T."/>
            <person name="Hug L.A."/>
            <person name="Sharon I."/>
            <person name="Castelle C.J."/>
            <person name="Probst A.J."/>
            <person name="Thomas B.C."/>
            <person name="Singh A."/>
            <person name="Wilkins M.J."/>
            <person name="Karaoz U."/>
            <person name="Brodie E.L."/>
            <person name="Williams K.H."/>
            <person name="Hubbard S.S."/>
            <person name="Banfield J.F."/>
        </authorList>
    </citation>
    <scope>NUCLEOTIDE SEQUENCE [LARGE SCALE GENOMIC DNA]</scope>
</reference>
<dbReference type="UniPathway" id="UPA00219"/>
<keyword evidence="2 10" id="KW-0132">Cell division</keyword>
<comment type="pathway">
    <text evidence="10">Cell wall biogenesis; peptidoglycan biosynthesis.</text>
</comment>
<dbReference type="GO" id="GO:0051991">
    <property type="term" value="F:UDP-N-acetyl-D-glucosamine:N-acetylmuramoyl-L-alanyl-D-glutamyl-meso-2,6-diaminopimelyl-D-alanyl-D-alanine-diphosphoundecaprenol 4-beta-N-acetylglucosaminlytransferase activity"/>
    <property type="evidence" value="ECO:0007669"/>
    <property type="project" value="RHEA"/>
</dbReference>
<feature type="binding site" evidence="10">
    <location>
        <begin position="10"/>
        <end position="12"/>
    </location>
    <ligand>
        <name>UDP-N-acetyl-alpha-D-glucosamine</name>
        <dbReference type="ChEBI" id="CHEBI:57705"/>
    </ligand>
</feature>
<dbReference type="InterPro" id="IPR004276">
    <property type="entry name" value="GlycoTrans_28_N"/>
</dbReference>
<feature type="binding site" evidence="10">
    <location>
        <position position="199"/>
    </location>
    <ligand>
        <name>UDP-N-acetyl-alpha-D-glucosamine</name>
        <dbReference type="ChEBI" id="CHEBI:57705"/>
    </ligand>
</feature>
<proteinExistence type="inferred from homology"/>
<keyword evidence="8 10" id="KW-0131">Cell cycle</keyword>
<dbReference type="Proteomes" id="UP000176221">
    <property type="component" value="Unassembled WGS sequence"/>
</dbReference>